<dbReference type="AlphaFoldDB" id="A0A2K8U4L6"/>
<dbReference type="InterPro" id="IPR051043">
    <property type="entry name" value="Sulfatase_Mod_Factor_Kinase"/>
</dbReference>
<dbReference type="Gene3D" id="3.90.1580.10">
    <property type="entry name" value="paralog of FGE (formylglycine-generating enzyme)"/>
    <property type="match status" value="1"/>
</dbReference>
<name>A0A2K8U4L6_9GAMM</name>
<proteinExistence type="predicted"/>
<feature type="domain" description="Sulfatase-modifying factor enzyme-like" evidence="1">
    <location>
        <begin position="176"/>
        <end position="405"/>
    </location>
</feature>
<dbReference type="GO" id="GO:0120147">
    <property type="term" value="F:formylglycine-generating oxidase activity"/>
    <property type="evidence" value="ECO:0007669"/>
    <property type="project" value="TreeGrafter"/>
</dbReference>
<dbReference type="InterPro" id="IPR005532">
    <property type="entry name" value="SUMF_dom"/>
</dbReference>
<gene>
    <name evidence="2" type="ORF">THSYN_05815</name>
</gene>
<evidence type="ECO:0000259" key="1">
    <source>
        <dbReference type="Pfam" id="PF03781"/>
    </source>
</evidence>
<dbReference type="EMBL" id="CP020370">
    <property type="protein sequence ID" value="AUB80512.1"/>
    <property type="molecule type" value="Genomic_DNA"/>
</dbReference>
<sequence>MDAKVRDDLRDLIRRYGCSLTEDPARCEALLNDQCAAHKREINVLIGALRQGVAKDLLSARQAPPSLQIDRLTRRLEDDLGLAPEPARWAVETWALVLGVDDGLSPATRRESPATAPEVPDIHGWSADRVQALQRDAARSLGLAVVFRDPLQTPVKVKAGGLPGLLGKGEIISHGPEMVVVPAGSYLMGSPEGEEGRHYNEGPQHRVTIARPFALGRYAVTFDDYDARCAAMGWGKANVFCRERGRQPFANVLIEGAVAYCQWLSGQTGQTYRLPSEAEWEYACRAGTATAFHFGSTISTAQANYGRWHEVVGGGQLTVPVGSLPANPWGLHEMHGNIWEYCEDDWNADYRGAPTDGSAWVEKHHRPNVMRGGAFHNDSHDLRSASRARRPNDDDWPFLGFRVARTLSP</sequence>
<dbReference type="PANTHER" id="PTHR23150:SF35">
    <property type="entry name" value="BLL6746 PROTEIN"/>
    <property type="match status" value="1"/>
</dbReference>
<dbReference type="SUPFAM" id="SSF56436">
    <property type="entry name" value="C-type lectin-like"/>
    <property type="match status" value="1"/>
</dbReference>
<accession>A0A2K8U4L6</accession>
<reference evidence="2 3" key="1">
    <citation type="submission" date="2017-03" db="EMBL/GenBank/DDBJ databases">
        <title>Complete genome sequence of Candidatus 'Thiodictyon syntrophicum' sp. nov. strain Cad16T, a photolithoautotroph purple sulfur bacterium isolated from an alpine meromictic lake.</title>
        <authorList>
            <person name="Luedin S.M."/>
            <person name="Pothier J.F."/>
            <person name="Danza F."/>
            <person name="Storelli N."/>
            <person name="Wittwer M."/>
            <person name="Tonolla M."/>
        </authorList>
    </citation>
    <scope>NUCLEOTIDE SEQUENCE [LARGE SCALE GENOMIC DNA]</scope>
    <source>
        <strain evidence="2 3">Cad16T</strain>
    </source>
</reference>
<dbReference type="InterPro" id="IPR016187">
    <property type="entry name" value="CTDL_fold"/>
</dbReference>
<organism evidence="2 3">
    <name type="scientific">Candidatus Thiodictyon syntrophicum</name>
    <dbReference type="NCBI Taxonomy" id="1166950"/>
    <lineage>
        <taxon>Bacteria</taxon>
        <taxon>Pseudomonadati</taxon>
        <taxon>Pseudomonadota</taxon>
        <taxon>Gammaproteobacteria</taxon>
        <taxon>Chromatiales</taxon>
        <taxon>Chromatiaceae</taxon>
        <taxon>Thiodictyon</taxon>
    </lineage>
</organism>
<dbReference type="RefSeq" id="WP_100918310.1">
    <property type="nucleotide sequence ID" value="NZ_CP020370.1"/>
</dbReference>
<evidence type="ECO:0000313" key="2">
    <source>
        <dbReference type="EMBL" id="AUB80512.1"/>
    </source>
</evidence>
<dbReference type="KEGG" id="tsy:THSYN_05815"/>
<evidence type="ECO:0000313" key="3">
    <source>
        <dbReference type="Proteomes" id="UP000232638"/>
    </source>
</evidence>
<dbReference type="PANTHER" id="PTHR23150">
    <property type="entry name" value="SULFATASE MODIFYING FACTOR 1, 2"/>
    <property type="match status" value="1"/>
</dbReference>
<keyword evidence="3" id="KW-1185">Reference proteome</keyword>
<dbReference type="OrthoDB" id="9768004at2"/>
<dbReference type="Proteomes" id="UP000232638">
    <property type="component" value="Chromosome"/>
</dbReference>
<protein>
    <recommendedName>
        <fullName evidence="1">Sulfatase-modifying factor enzyme-like domain-containing protein</fullName>
    </recommendedName>
</protein>
<dbReference type="Pfam" id="PF03781">
    <property type="entry name" value="FGE-sulfatase"/>
    <property type="match status" value="1"/>
</dbReference>
<dbReference type="InterPro" id="IPR042095">
    <property type="entry name" value="SUMF_sf"/>
</dbReference>